<feature type="region of interest" description="Disordered" evidence="2">
    <location>
        <begin position="158"/>
        <end position="191"/>
    </location>
</feature>
<keyword evidence="1" id="KW-0175">Coiled coil</keyword>
<sequence length="191" mass="21734">MLAADAETTRAKAALELTERARQTLDTRLQDNEALRADLVQQRDRLQAIGDQQALEIKELRALLDERDGELRRDREQKETYLRNVEDRAHQEIDRARLDAKQWQHRYETSERAHQNALVTVQTERDLLRDQLRKADNEAARSKGVALALEKVLAKGRAVTPQRSKAKAAAVVDGAAKRSRKSPARSTRKAP</sequence>
<proteinExistence type="predicted"/>
<evidence type="ECO:0000256" key="2">
    <source>
        <dbReference type="SAM" id="MobiDB-lite"/>
    </source>
</evidence>
<evidence type="ECO:0000313" key="3">
    <source>
        <dbReference type="EMBL" id="NII05487.1"/>
    </source>
</evidence>
<feature type="compositionally biased region" description="Basic residues" evidence="2">
    <location>
        <begin position="177"/>
        <end position="191"/>
    </location>
</feature>
<dbReference type="AlphaFoldDB" id="A0A7X5U804"/>
<comment type="caution">
    <text evidence="3">The sequence shown here is derived from an EMBL/GenBank/DDBJ whole genome shotgun (WGS) entry which is preliminary data.</text>
</comment>
<accession>A0A7X5U804</accession>
<dbReference type="RefSeq" id="WP_166946593.1">
    <property type="nucleotide sequence ID" value="NZ_JAARLZ010000002.1"/>
</dbReference>
<keyword evidence="4" id="KW-1185">Reference proteome</keyword>
<reference evidence="3 4" key="1">
    <citation type="submission" date="2020-03" db="EMBL/GenBank/DDBJ databases">
        <authorList>
            <person name="Lai Q."/>
        </authorList>
    </citation>
    <scope>NUCLEOTIDE SEQUENCE [LARGE SCALE GENOMIC DNA]</scope>
    <source>
        <strain evidence="3 4">CCUG 25036</strain>
    </source>
</reference>
<dbReference type="Proteomes" id="UP000490980">
    <property type="component" value="Unassembled WGS sequence"/>
</dbReference>
<evidence type="ECO:0000256" key="1">
    <source>
        <dbReference type="SAM" id="Coils"/>
    </source>
</evidence>
<feature type="coiled-coil region" evidence="1">
    <location>
        <begin position="93"/>
        <end position="138"/>
    </location>
</feature>
<evidence type="ECO:0000313" key="4">
    <source>
        <dbReference type="Proteomes" id="UP000490980"/>
    </source>
</evidence>
<dbReference type="EMBL" id="JAARLZ010000002">
    <property type="protein sequence ID" value="NII05487.1"/>
    <property type="molecule type" value="Genomic_DNA"/>
</dbReference>
<gene>
    <name evidence="3" type="ORF">HBF25_03675</name>
</gene>
<organism evidence="3 4">
    <name type="scientific">Luteibacter anthropi</name>
    <dbReference type="NCBI Taxonomy" id="564369"/>
    <lineage>
        <taxon>Bacteria</taxon>
        <taxon>Pseudomonadati</taxon>
        <taxon>Pseudomonadota</taxon>
        <taxon>Gammaproteobacteria</taxon>
        <taxon>Lysobacterales</taxon>
        <taxon>Rhodanobacteraceae</taxon>
        <taxon>Luteibacter</taxon>
    </lineage>
</organism>
<protein>
    <submittedName>
        <fullName evidence="3">Uncharacterized protein</fullName>
    </submittedName>
</protein>
<name>A0A7X5U804_9GAMM</name>